<feature type="region of interest" description="Disordered" evidence="11">
    <location>
        <begin position="1"/>
        <end position="24"/>
    </location>
</feature>
<dbReference type="GO" id="GO:0004386">
    <property type="term" value="F:helicase activity"/>
    <property type="evidence" value="ECO:0007669"/>
    <property type="project" value="UniProtKB-KW"/>
</dbReference>
<dbReference type="InterPro" id="IPR038248">
    <property type="entry name" value="Dicer_dimer_sf"/>
</dbReference>
<feature type="domain" description="RNase III" evidence="12">
    <location>
        <begin position="1101"/>
        <end position="1284"/>
    </location>
</feature>
<dbReference type="Pfam" id="PF00636">
    <property type="entry name" value="Ribonuclease_3"/>
    <property type="match status" value="2"/>
</dbReference>
<keyword evidence="1" id="KW-0930">Antiviral protein</keyword>
<evidence type="ECO:0000313" key="17">
    <source>
        <dbReference type="Proteomes" id="UP000053599"/>
    </source>
</evidence>
<dbReference type="GO" id="GO:0005524">
    <property type="term" value="F:ATP binding"/>
    <property type="evidence" value="ECO:0007669"/>
    <property type="project" value="UniProtKB-KW"/>
</dbReference>
<dbReference type="SUPFAM" id="SSF54768">
    <property type="entry name" value="dsRNA-binding domain-like"/>
    <property type="match status" value="1"/>
</dbReference>
<dbReference type="InterPro" id="IPR001650">
    <property type="entry name" value="Helicase_C-like"/>
</dbReference>
<dbReference type="Proteomes" id="UP000053599">
    <property type="component" value="Unassembled WGS sequence"/>
</dbReference>
<dbReference type="CDD" id="cd00593">
    <property type="entry name" value="RIBOc"/>
    <property type="match status" value="2"/>
</dbReference>
<dbReference type="SUPFAM" id="SSF69065">
    <property type="entry name" value="RNase III domain-like"/>
    <property type="match status" value="2"/>
</dbReference>
<evidence type="ECO:0000256" key="1">
    <source>
        <dbReference type="ARBA" id="ARBA00022721"/>
    </source>
</evidence>
<reference evidence="16 17" key="1">
    <citation type="submission" date="2015-01" db="EMBL/GenBank/DDBJ databases">
        <title>The Genome Sequence of Exophiala sideris CBS121828.</title>
        <authorList>
            <consortium name="The Broad Institute Genomics Platform"/>
            <person name="Cuomo C."/>
            <person name="de Hoog S."/>
            <person name="Gorbushina A."/>
            <person name="Stielow B."/>
            <person name="Teixiera M."/>
            <person name="Abouelleil A."/>
            <person name="Chapman S.B."/>
            <person name="Priest M."/>
            <person name="Young S.K."/>
            <person name="Wortman J."/>
            <person name="Nusbaum C."/>
            <person name="Birren B."/>
        </authorList>
    </citation>
    <scope>NUCLEOTIDE SEQUENCE [LARGE SCALE GENOMIC DNA]</scope>
    <source>
        <strain evidence="16 17">CBS 121828</strain>
    </source>
</reference>
<dbReference type="Gene3D" id="3.30.160.380">
    <property type="entry name" value="Dicer dimerisation domain"/>
    <property type="match status" value="1"/>
</dbReference>
<keyword evidence="7 10" id="KW-0694">RNA-binding</keyword>
<dbReference type="SUPFAM" id="SSF52540">
    <property type="entry name" value="P-loop containing nucleoside triphosphate hydrolases"/>
    <property type="match status" value="1"/>
</dbReference>
<dbReference type="InterPro" id="IPR036389">
    <property type="entry name" value="RNase_III_sf"/>
</dbReference>
<feature type="compositionally biased region" description="Polar residues" evidence="11">
    <location>
        <begin position="15"/>
        <end position="24"/>
    </location>
</feature>
<dbReference type="SMART" id="SM00490">
    <property type="entry name" value="HELICc"/>
    <property type="match status" value="1"/>
</dbReference>
<dbReference type="PROSITE" id="PS51192">
    <property type="entry name" value="HELICASE_ATP_BIND_1"/>
    <property type="match status" value="1"/>
</dbReference>
<feature type="domain" description="Dicer dsRNA-binding fold" evidence="15">
    <location>
        <begin position="568"/>
        <end position="663"/>
    </location>
</feature>
<protein>
    <recommendedName>
        <fullName evidence="18">Dicer-like protein 2</fullName>
    </recommendedName>
</protein>
<feature type="domain" description="Helicase C-terminal" evidence="14">
    <location>
        <begin position="382"/>
        <end position="538"/>
    </location>
</feature>
<proteinExistence type="inferred from homology"/>
<comment type="similarity">
    <text evidence="10">Belongs to the helicase family. Dicer subfamily.</text>
</comment>
<evidence type="ECO:0000256" key="4">
    <source>
        <dbReference type="ARBA" id="ARBA00022801"/>
    </source>
</evidence>
<dbReference type="InterPro" id="IPR014001">
    <property type="entry name" value="Helicase_ATP-bd"/>
</dbReference>
<gene>
    <name evidence="16" type="ORF">PV11_06133</name>
</gene>
<accession>A0A0D1ZBN3</accession>
<dbReference type="SMART" id="SM00535">
    <property type="entry name" value="RIBOc"/>
    <property type="match status" value="2"/>
</dbReference>
<evidence type="ECO:0000259" key="15">
    <source>
        <dbReference type="PROSITE" id="PS51327"/>
    </source>
</evidence>
<dbReference type="PROSITE" id="PS51194">
    <property type="entry name" value="HELICASE_CTER"/>
    <property type="match status" value="1"/>
</dbReference>
<dbReference type="PROSITE" id="PS50142">
    <property type="entry name" value="RNASE_3_2"/>
    <property type="match status" value="2"/>
</dbReference>
<dbReference type="HOGENOM" id="CLU_000907_4_6_1"/>
<keyword evidence="3" id="KW-0547">Nucleotide-binding</keyword>
<evidence type="ECO:0000256" key="3">
    <source>
        <dbReference type="ARBA" id="ARBA00022741"/>
    </source>
</evidence>
<dbReference type="OrthoDB" id="416741at2759"/>
<dbReference type="PROSITE" id="PS51327">
    <property type="entry name" value="DICER_DSRBF"/>
    <property type="match status" value="1"/>
</dbReference>
<feature type="domain" description="RNase III" evidence="12">
    <location>
        <begin position="947"/>
        <end position="1055"/>
    </location>
</feature>
<dbReference type="PROSITE" id="PS00517">
    <property type="entry name" value="RNASE_3_1"/>
    <property type="match status" value="1"/>
</dbReference>
<sequence length="1414" mass="159017">MDDAWSETSSEDNTEPASSSPLQSRAYQTEMFEHSMQGNIIAVMGTGTGKTQIAKLRIEAELHRSIGKRVWFTAPSVVLAYQQYSFLSKQLPAFQFRLITGMDNVDYWTTQELWDKVLLNVHVVVSTPRILLDALCHFVSFKDISLLVIDEAHHCVDGSDLNTIMKVHYHLFNDPKLKSNLPQILGLSASPIVKRSTSEIDQLEANLNAKCKTPMQQLEQYTAFVNMPKLEILTYEENFGLPSALLTRLKDVIAAVQLEDDPYVHQLHQRSDLPAQEKLTKVLKRNATSAIIELRRFSRSSAAIHADLGTWACDFYITACIQKLRAVVSCDKENQGPEVCPIDSSQFIDSVLQCFHESADLMYPDISANDILSPKIELLFELLTREYRSTLRSLVFVQRKDTAFALAELINSHPTMQDYHAFSFVGVSNPAHQGAFDFAQLAAQNENLERFRRGEINLCVATSVLEEGIDVPAMNLVICFDERPNLRSFVQSRGRARQQESKFVILRAKEETRAKERMFQVLEAETKKECEDSVRAFEELTAIEQYDEPDGEIFRVRSTGATLAFHNARPLLQRFCDKLPKKEGLEMPELTYCIEGQNGHAVSARVYLPTSLPPDLQIFHSQALWRTEKMAKNGAAYQAYLSLYHAGLLTDNLLPRELRKDSNDQNAPDNGTVTGGGVCTVQTQDDPWPMVTELWSISDQVYAHQVEIKEDVQGHPSLYLLLPLRLPATSFPLYMTPDRRIHVLLHEGQEVVGNVTDIARKVSLHLLASILGRRLHGIAPNQFPFLLVPALDQGVLEEWYIKACNSRPLMDMLQNGTLSNSEYLLRYCEESIPYLYRHKTAPEIPTGDDVSILATKLPRRLEYLSPPTFAQQTKIGESKLLLVVDCAVLGLAADYGRLMLVVPSMTHMVEVALRSAEACKGPLKPLEFGNLDLVSQAMTLPRVGATNYERLEFLGDDVLKFYASFQVFVDYPHHPENLLTIERDRLVNNQRLQKTTRSLGLDRFLTQHKFSGAQWTAGVSRTSVASEAPTKTHLSSKTLADVIEALIGVAKLDGATSDTSDAKVICALQLFLDEVQWRTVAQNIGRLTVRKASSVAGLDLLVPVEGLIGYLFNNSTLLAEALTQSSLGRGVSSYERLEFLGDAILDHIVKTRLFHSPLMLDPEQMTLRRHALVSHATLAFFALQVSHVRRTIDLKTEFRSQKTIQQEATTTVFLPDYIKRIGSRQDSTSRELTLAAFAEVRDTILTSFEQSRTFPWSALLHLRAPKSYSDIIESILAAVFIDSGGNLDSCIAVLDKLGFMKLLDRFVTERDLDVRHPEQLLSQVAMDAKLVVSNRKTGWRCKVMLNDERIAHAKRASCKDEAQCRAAEHALQNLSKKRKAEFLEQETATTCVQQEVEPDTMDGDQNERMILGDD</sequence>
<evidence type="ECO:0000256" key="11">
    <source>
        <dbReference type="SAM" id="MobiDB-lite"/>
    </source>
</evidence>
<evidence type="ECO:0000256" key="6">
    <source>
        <dbReference type="ARBA" id="ARBA00022840"/>
    </source>
</evidence>
<evidence type="ECO:0000256" key="5">
    <source>
        <dbReference type="ARBA" id="ARBA00022806"/>
    </source>
</evidence>
<organism evidence="16 17">
    <name type="scientific">Exophiala sideris</name>
    <dbReference type="NCBI Taxonomy" id="1016849"/>
    <lineage>
        <taxon>Eukaryota</taxon>
        <taxon>Fungi</taxon>
        <taxon>Dikarya</taxon>
        <taxon>Ascomycota</taxon>
        <taxon>Pezizomycotina</taxon>
        <taxon>Eurotiomycetes</taxon>
        <taxon>Chaetothyriomycetidae</taxon>
        <taxon>Chaetothyriales</taxon>
        <taxon>Herpotrichiellaceae</taxon>
        <taxon>Exophiala</taxon>
    </lineage>
</organism>
<dbReference type="PANTHER" id="PTHR14950">
    <property type="entry name" value="DICER-RELATED"/>
    <property type="match status" value="1"/>
</dbReference>
<evidence type="ECO:0000259" key="12">
    <source>
        <dbReference type="PROSITE" id="PS50142"/>
    </source>
</evidence>
<evidence type="ECO:0000259" key="14">
    <source>
        <dbReference type="PROSITE" id="PS51194"/>
    </source>
</evidence>
<evidence type="ECO:0008006" key="18">
    <source>
        <dbReference type="Google" id="ProtNLM"/>
    </source>
</evidence>
<evidence type="ECO:0000256" key="2">
    <source>
        <dbReference type="ARBA" id="ARBA00022737"/>
    </source>
</evidence>
<feature type="domain" description="Helicase ATP-binding" evidence="13">
    <location>
        <begin position="31"/>
        <end position="209"/>
    </location>
</feature>
<dbReference type="EMBL" id="KN846952">
    <property type="protein sequence ID" value="KIV84163.1"/>
    <property type="molecule type" value="Genomic_DNA"/>
</dbReference>
<dbReference type="STRING" id="1016849.A0A0D1ZBN3"/>
<dbReference type="Gene3D" id="3.40.50.300">
    <property type="entry name" value="P-loop containing nucleotide triphosphate hydrolases"/>
    <property type="match status" value="2"/>
</dbReference>
<keyword evidence="2" id="KW-0677">Repeat</keyword>
<dbReference type="Gene3D" id="1.10.1520.10">
    <property type="entry name" value="Ribonuclease III domain"/>
    <property type="match status" value="2"/>
</dbReference>
<name>A0A0D1ZBN3_9EURO</name>
<dbReference type="GO" id="GO:0030422">
    <property type="term" value="P:siRNA processing"/>
    <property type="evidence" value="ECO:0007669"/>
    <property type="project" value="TreeGrafter"/>
</dbReference>
<dbReference type="Pfam" id="PF00270">
    <property type="entry name" value="DEAD"/>
    <property type="match status" value="1"/>
</dbReference>
<dbReference type="Pfam" id="PF03368">
    <property type="entry name" value="Dicer_dimer"/>
    <property type="match status" value="1"/>
</dbReference>
<evidence type="ECO:0000256" key="8">
    <source>
        <dbReference type="ARBA" id="ARBA00023118"/>
    </source>
</evidence>
<evidence type="ECO:0000313" key="16">
    <source>
        <dbReference type="EMBL" id="KIV84163.1"/>
    </source>
</evidence>
<feature type="compositionally biased region" description="Acidic residues" evidence="11">
    <location>
        <begin position="1"/>
        <end position="14"/>
    </location>
</feature>
<evidence type="ECO:0000256" key="9">
    <source>
        <dbReference type="ARBA" id="ARBA00025403"/>
    </source>
</evidence>
<dbReference type="SMART" id="SM00487">
    <property type="entry name" value="DEXDc"/>
    <property type="match status" value="1"/>
</dbReference>
<keyword evidence="5" id="KW-0347">Helicase</keyword>
<keyword evidence="4" id="KW-0378">Hydrolase</keyword>
<dbReference type="InterPro" id="IPR011545">
    <property type="entry name" value="DEAD/DEAH_box_helicase_dom"/>
</dbReference>
<dbReference type="Pfam" id="PF00271">
    <property type="entry name" value="Helicase_C"/>
    <property type="match status" value="1"/>
</dbReference>
<dbReference type="InterPro" id="IPR000999">
    <property type="entry name" value="RNase_III_dom"/>
</dbReference>
<evidence type="ECO:0000256" key="7">
    <source>
        <dbReference type="ARBA" id="ARBA00022884"/>
    </source>
</evidence>
<dbReference type="GO" id="GO:0003723">
    <property type="term" value="F:RNA binding"/>
    <property type="evidence" value="ECO:0007669"/>
    <property type="project" value="UniProtKB-UniRule"/>
</dbReference>
<dbReference type="GO" id="GO:0050688">
    <property type="term" value="P:regulation of defense response to virus"/>
    <property type="evidence" value="ECO:0007669"/>
    <property type="project" value="UniProtKB-KW"/>
</dbReference>
<evidence type="ECO:0000256" key="10">
    <source>
        <dbReference type="PROSITE-ProRule" id="PRU00657"/>
    </source>
</evidence>
<keyword evidence="6" id="KW-0067">ATP-binding</keyword>
<dbReference type="PANTHER" id="PTHR14950:SF37">
    <property type="entry name" value="ENDORIBONUCLEASE DICER"/>
    <property type="match status" value="1"/>
</dbReference>
<keyword evidence="8" id="KW-0051">Antiviral defense</keyword>
<dbReference type="GO" id="GO:0051607">
    <property type="term" value="P:defense response to virus"/>
    <property type="evidence" value="ECO:0007669"/>
    <property type="project" value="UniProtKB-KW"/>
</dbReference>
<dbReference type="GO" id="GO:0005737">
    <property type="term" value="C:cytoplasm"/>
    <property type="evidence" value="ECO:0007669"/>
    <property type="project" value="TreeGrafter"/>
</dbReference>
<dbReference type="GO" id="GO:0005634">
    <property type="term" value="C:nucleus"/>
    <property type="evidence" value="ECO:0007669"/>
    <property type="project" value="TreeGrafter"/>
</dbReference>
<dbReference type="InterPro" id="IPR027417">
    <property type="entry name" value="P-loop_NTPase"/>
</dbReference>
<evidence type="ECO:0000259" key="13">
    <source>
        <dbReference type="PROSITE" id="PS51192"/>
    </source>
</evidence>
<comment type="function">
    <text evidence="9">Dicer-like endonuclease involved in cleaving double-stranded RNA in the RNA interference (RNAi) pathway. Produces 21 to 25 bp dsRNAs (siRNAs) which target the selective destruction of homologous RNAs leading to sequence-specific suppression of gene expression, called post-transcriptional gene silencing (PTGS). Part of a broad host defense response against viral infection and transposons.</text>
</comment>
<dbReference type="InterPro" id="IPR005034">
    <property type="entry name" value="Dicer_dimerisation"/>
</dbReference>
<dbReference type="GO" id="GO:0004525">
    <property type="term" value="F:ribonuclease III activity"/>
    <property type="evidence" value="ECO:0007669"/>
    <property type="project" value="InterPro"/>
</dbReference>